<feature type="region of interest" description="Disordered" evidence="1">
    <location>
        <begin position="313"/>
        <end position="350"/>
    </location>
</feature>
<organism evidence="2 3">
    <name type="scientific">Mizuhopecten yessoensis</name>
    <name type="common">Japanese scallop</name>
    <name type="synonym">Patinopecten yessoensis</name>
    <dbReference type="NCBI Taxonomy" id="6573"/>
    <lineage>
        <taxon>Eukaryota</taxon>
        <taxon>Metazoa</taxon>
        <taxon>Spiralia</taxon>
        <taxon>Lophotrochozoa</taxon>
        <taxon>Mollusca</taxon>
        <taxon>Bivalvia</taxon>
        <taxon>Autobranchia</taxon>
        <taxon>Pteriomorphia</taxon>
        <taxon>Pectinida</taxon>
        <taxon>Pectinoidea</taxon>
        <taxon>Pectinidae</taxon>
        <taxon>Mizuhopecten</taxon>
    </lineage>
</organism>
<accession>A0A210QU25</accession>
<evidence type="ECO:0000313" key="3">
    <source>
        <dbReference type="Proteomes" id="UP000242188"/>
    </source>
</evidence>
<feature type="compositionally biased region" description="Basic and acidic residues" evidence="1">
    <location>
        <begin position="101"/>
        <end position="112"/>
    </location>
</feature>
<feature type="region of interest" description="Disordered" evidence="1">
    <location>
        <begin position="210"/>
        <end position="238"/>
    </location>
</feature>
<dbReference type="EMBL" id="NEDP02001902">
    <property type="protein sequence ID" value="OWF52219.1"/>
    <property type="molecule type" value="Genomic_DNA"/>
</dbReference>
<dbReference type="AlphaFoldDB" id="A0A210QU25"/>
<name>A0A210QU25_MIZYE</name>
<sequence length="350" mass="39605">MMGIQAVPTQSGARHSIDTSILKSKTGYAILKGGKFYDQTLTKRLDRLGKDVRVELRALDSQRKALLHRMDKSRKRSENLVQTYSLPPLKPSGTKQTKSTSEIKRDNADKRSSRQKHRDLRNRQTRDDTDLQISGTQYPDIGHMLSPSNDDDDDFDDFRGTICSPAPSRSNGDYVQSEPRGDLLDQTRHLSLNSSNPHITVEKCEEVFPPLQKRQHSPPEYALQRSESRTGSSNSLEVPSPIMQRRSLDGKMVSVVAPINMFSSYSRSEGSIPEALKSDHCTDDPRFRGLEAVLRPGTTSKVQIRTPTKIDIEFQTKSRSPSPRRKPGGRLLRREDEREYMMSLNSRSPP</sequence>
<comment type="caution">
    <text evidence="2">The sequence shown here is derived from an EMBL/GenBank/DDBJ whole genome shotgun (WGS) entry which is preliminary data.</text>
</comment>
<dbReference type="Proteomes" id="UP000242188">
    <property type="component" value="Unassembled WGS sequence"/>
</dbReference>
<reference evidence="2 3" key="1">
    <citation type="journal article" date="2017" name="Nat. Ecol. Evol.">
        <title>Scallop genome provides insights into evolution of bilaterian karyotype and development.</title>
        <authorList>
            <person name="Wang S."/>
            <person name="Zhang J."/>
            <person name="Jiao W."/>
            <person name="Li J."/>
            <person name="Xun X."/>
            <person name="Sun Y."/>
            <person name="Guo X."/>
            <person name="Huan P."/>
            <person name="Dong B."/>
            <person name="Zhang L."/>
            <person name="Hu X."/>
            <person name="Sun X."/>
            <person name="Wang J."/>
            <person name="Zhao C."/>
            <person name="Wang Y."/>
            <person name="Wang D."/>
            <person name="Huang X."/>
            <person name="Wang R."/>
            <person name="Lv J."/>
            <person name="Li Y."/>
            <person name="Zhang Z."/>
            <person name="Liu B."/>
            <person name="Lu W."/>
            <person name="Hui Y."/>
            <person name="Liang J."/>
            <person name="Zhou Z."/>
            <person name="Hou R."/>
            <person name="Li X."/>
            <person name="Liu Y."/>
            <person name="Li H."/>
            <person name="Ning X."/>
            <person name="Lin Y."/>
            <person name="Zhao L."/>
            <person name="Xing Q."/>
            <person name="Dou J."/>
            <person name="Li Y."/>
            <person name="Mao J."/>
            <person name="Guo H."/>
            <person name="Dou H."/>
            <person name="Li T."/>
            <person name="Mu C."/>
            <person name="Jiang W."/>
            <person name="Fu Q."/>
            <person name="Fu X."/>
            <person name="Miao Y."/>
            <person name="Liu J."/>
            <person name="Yu Q."/>
            <person name="Li R."/>
            <person name="Liao H."/>
            <person name="Li X."/>
            <person name="Kong Y."/>
            <person name="Jiang Z."/>
            <person name="Chourrout D."/>
            <person name="Li R."/>
            <person name="Bao Z."/>
        </authorList>
    </citation>
    <scope>NUCLEOTIDE SEQUENCE [LARGE SCALE GENOMIC DNA]</scope>
    <source>
        <strain evidence="2 3">PY_sf001</strain>
    </source>
</reference>
<dbReference type="OrthoDB" id="6086151at2759"/>
<gene>
    <name evidence="2" type="ORF">KP79_PYT15684</name>
</gene>
<feature type="region of interest" description="Disordered" evidence="1">
    <location>
        <begin position="68"/>
        <end position="179"/>
    </location>
</feature>
<evidence type="ECO:0000256" key="1">
    <source>
        <dbReference type="SAM" id="MobiDB-lite"/>
    </source>
</evidence>
<keyword evidence="3" id="KW-1185">Reference proteome</keyword>
<protein>
    <submittedName>
        <fullName evidence="2">Uncharacterized protein</fullName>
    </submittedName>
</protein>
<proteinExistence type="predicted"/>
<evidence type="ECO:0000313" key="2">
    <source>
        <dbReference type="EMBL" id="OWF52219.1"/>
    </source>
</evidence>